<dbReference type="PANTHER" id="PTHR14413:SF16">
    <property type="entry name" value="LARGE RIBOSOMAL SUBUNIT PROTEIN BL17M"/>
    <property type="match status" value="1"/>
</dbReference>
<feature type="region of interest" description="Disordered" evidence="6">
    <location>
        <begin position="143"/>
        <end position="208"/>
    </location>
</feature>
<dbReference type="GO" id="GO:0022625">
    <property type="term" value="C:cytosolic large ribosomal subunit"/>
    <property type="evidence" value="ECO:0007669"/>
    <property type="project" value="TreeGrafter"/>
</dbReference>
<evidence type="ECO:0000256" key="4">
    <source>
        <dbReference type="HAMAP-Rule" id="MF_01368"/>
    </source>
</evidence>
<evidence type="ECO:0000313" key="9">
    <source>
        <dbReference type="Proteomes" id="UP000231962"/>
    </source>
</evidence>
<dbReference type="OrthoDB" id="9809073at2"/>
<dbReference type="EMBL" id="NPDZ01000006">
    <property type="protein sequence ID" value="PJZ73133.1"/>
    <property type="molecule type" value="Genomic_DNA"/>
</dbReference>
<evidence type="ECO:0000256" key="1">
    <source>
        <dbReference type="ARBA" id="ARBA00008777"/>
    </source>
</evidence>
<reference evidence="9 10" key="1">
    <citation type="submission" date="2017-07" db="EMBL/GenBank/DDBJ databases">
        <title>Leptospira spp. isolated from tropical soils.</title>
        <authorList>
            <person name="Thibeaux R."/>
            <person name="Iraola G."/>
            <person name="Ferres I."/>
            <person name="Bierque E."/>
            <person name="Girault D."/>
            <person name="Soupe-Gilbert M.-E."/>
            <person name="Picardeau M."/>
            <person name="Goarant C."/>
        </authorList>
    </citation>
    <scope>NUCLEOTIDE SEQUENCE [LARGE SCALE GENOMIC DNA]</scope>
    <source>
        <strain evidence="8 10">FH1-B-B1</strain>
        <strain evidence="7 9">FH1-B-C1</strain>
    </source>
</reference>
<evidence type="ECO:0000313" key="7">
    <source>
        <dbReference type="EMBL" id="PJZ69123.1"/>
    </source>
</evidence>
<dbReference type="PANTHER" id="PTHR14413">
    <property type="entry name" value="RIBOSOMAL PROTEIN L17"/>
    <property type="match status" value="1"/>
</dbReference>
<evidence type="ECO:0000256" key="2">
    <source>
        <dbReference type="ARBA" id="ARBA00022980"/>
    </source>
</evidence>
<sequence length="208" mass="23724">MNKRNKVKHLNREKGHRDALINNMITSLFKYERIESTQAKLKVVRSHAEKIITRAKRNLGDIAPEVKLHNKREVMKRVKDRNIVTKLFEDIAARYSQINGGYTRILKLVNRPSDNSEVGILELTQRKDRPTLIKEIRDKREEWIDAKKQKKAGGKEAAAKKEAAPKKEAKAKPAKAKVEKKPKKAAPKTTKGPAKKPGTTKAKPKKKK</sequence>
<evidence type="ECO:0000313" key="10">
    <source>
        <dbReference type="Proteomes" id="UP000231990"/>
    </source>
</evidence>
<feature type="compositionally biased region" description="Low complexity" evidence="6">
    <location>
        <begin position="187"/>
        <end position="201"/>
    </location>
</feature>
<dbReference type="Proteomes" id="UP000231962">
    <property type="component" value="Unassembled WGS sequence"/>
</dbReference>
<accession>A0A2M9ZMH2</accession>
<protein>
    <recommendedName>
        <fullName evidence="4">Large ribosomal subunit protein bL17</fullName>
    </recommendedName>
</protein>
<evidence type="ECO:0000256" key="5">
    <source>
        <dbReference type="RuleBase" id="RU000660"/>
    </source>
</evidence>
<dbReference type="PROSITE" id="PS01167">
    <property type="entry name" value="RIBOSOMAL_L17"/>
    <property type="match status" value="1"/>
</dbReference>
<dbReference type="AlphaFoldDB" id="A0A2M9ZMH2"/>
<dbReference type="RefSeq" id="WP_100714414.1">
    <property type="nucleotide sequence ID" value="NZ_NPDY01000012.1"/>
</dbReference>
<dbReference type="InterPro" id="IPR047859">
    <property type="entry name" value="Ribosomal_bL17_CS"/>
</dbReference>
<comment type="subunit">
    <text evidence="4">Part of the 50S ribosomal subunit. Contacts protein L32.</text>
</comment>
<feature type="compositionally biased region" description="Basic and acidic residues" evidence="6">
    <location>
        <begin position="143"/>
        <end position="179"/>
    </location>
</feature>
<dbReference type="GO" id="GO:0003735">
    <property type="term" value="F:structural constituent of ribosome"/>
    <property type="evidence" value="ECO:0007669"/>
    <property type="project" value="InterPro"/>
</dbReference>
<keyword evidence="9" id="KW-1185">Reference proteome</keyword>
<dbReference type="EMBL" id="NPDY01000012">
    <property type="protein sequence ID" value="PJZ69123.1"/>
    <property type="molecule type" value="Genomic_DNA"/>
</dbReference>
<keyword evidence="3 4" id="KW-0687">Ribonucleoprotein</keyword>
<dbReference type="Pfam" id="PF01196">
    <property type="entry name" value="Ribosomal_L17"/>
    <property type="match status" value="1"/>
</dbReference>
<comment type="similarity">
    <text evidence="1 4 5">Belongs to the bacterial ribosomal protein bL17 family.</text>
</comment>
<dbReference type="InterPro" id="IPR036373">
    <property type="entry name" value="Ribosomal_bL17_sf"/>
</dbReference>
<gene>
    <name evidence="4 8" type="primary">rplQ</name>
    <name evidence="7" type="ORF">CH360_12660</name>
    <name evidence="8" type="ORF">CH373_11605</name>
</gene>
<evidence type="ECO:0000256" key="3">
    <source>
        <dbReference type="ARBA" id="ARBA00023274"/>
    </source>
</evidence>
<proteinExistence type="inferred from homology"/>
<dbReference type="Proteomes" id="UP000231990">
    <property type="component" value="Unassembled WGS sequence"/>
</dbReference>
<evidence type="ECO:0000313" key="8">
    <source>
        <dbReference type="EMBL" id="PJZ73133.1"/>
    </source>
</evidence>
<organism evidence="8 10">
    <name type="scientific">Leptospira perolatii</name>
    <dbReference type="NCBI Taxonomy" id="2023191"/>
    <lineage>
        <taxon>Bacteria</taxon>
        <taxon>Pseudomonadati</taxon>
        <taxon>Spirochaetota</taxon>
        <taxon>Spirochaetia</taxon>
        <taxon>Leptospirales</taxon>
        <taxon>Leptospiraceae</taxon>
        <taxon>Leptospira</taxon>
    </lineage>
</organism>
<dbReference type="InterPro" id="IPR000456">
    <property type="entry name" value="Ribosomal_bL17"/>
</dbReference>
<comment type="caution">
    <text evidence="8">The sequence shown here is derived from an EMBL/GenBank/DDBJ whole genome shotgun (WGS) entry which is preliminary data.</text>
</comment>
<dbReference type="Gene3D" id="3.90.1030.10">
    <property type="entry name" value="Ribosomal protein L17"/>
    <property type="match status" value="1"/>
</dbReference>
<dbReference type="HAMAP" id="MF_01368">
    <property type="entry name" value="Ribosomal_bL17"/>
    <property type="match status" value="1"/>
</dbReference>
<keyword evidence="2 4" id="KW-0689">Ribosomal protein</keyword>
<name>A0A2M9ZMH2_9LEPT</name>
<evidence type="ECO:0000256" key="6">
    <source>
        <dbReference type="SAM" id="MobiDB-lite"/>
    </source>
</evidence>
<dbReference type="SUPFAM" id="SSF64263">
    <property type="entry name" value="Prokaryotic ribosomal protein L17"/>
    <property type="match status" value="1"/>
</dbReference>
<dbReference type="NCBIfam" id="TIGR00059">
    <property type="entry name" value="L17"/>
    <property type="match status" value="1"/>
</dbReference>
<dbReference type="GO" id="GO:0006412">
    <property type="term" value="P:translation"/>
    <property type="evidence" value="ECO:0007669"/>
    <property type="project" value="UniProtKB-UniRule"/>
</dbReference>